<dbReference type="KEGG" id="ahb:bsdtb5_01370"/>
<feature type="chain" id="PRO_5032965237" evidence="1">
    <location>
        <begin position="32"/>
        <end position="53"/>
    </location>
</feature>
<name>A0A7R7EHG9_9FIRM</name>
<reference evidence="2 3" key="1">
    <citation type="submission" date="2020-11" db="EMBL/GenBank/DDBJ databases">
        <title>Draft genome sequencing of a Lachnospiraceae strain isolated from anoxic soil subjected to BSD treatment.</title>
        <authorList>
            <person name="Uek A."/>
            <person name="Tonouchi A."/>
        </authorList>
    </citation>
    <scope>NUCLEOTIDE SEQUENCE [LARGE SCALE GENOMIC DNA]</scope>
    <source>
        <strain evidence="2 3">TB5</strain>
    </source>
</reference>
<evidence type="ECO:0000313" key="2">
    <source>
        <dbReference type="EMBL" id="BCN28842.1"/>
    </source>
</evidence>
<evidence type="ECO:0000256" key="1">
    <source>
        <dbReference type="SAM" id="SignalP"/>
    </source>
</evidence>
<dbReference type="AlphaFoldDB" id="A0A7R7EHG9"/>
<dbReference type="EMBL" id="AP024169">
    <property type="protein sequence ID" value="BCN28842.1"/>
    <property type="molecule type" value="Genomic_DNA"/>
</dbReference>
<gene>
    <name evidence="2" type="ORF">bsdtb5_01370</name>
</gene>
<feature type="signal peptide" evidence="1">
    <location>
        <begin position="1"/>
        <end position="31"/>
    </location>
</feature>
<organism evidence="2 3">
    <name type="scientific">Anaeromicropila herbilytica</name>
    <dbReference type="NCBI Taxonomy" id="2785025"/>
    <lineage>
        <taxon>Bacteria</taxon>
        <taxon>Bacillati</taxon>
        <taxon>Bacillota</taxon>
        <taxon>Clostridia</taxon>
        <taxon>Lachnospirales</taxon>
        <taxon>Lachnospiraceae</taxon>
        <taxon>Anaeromicropila</taxon>
    </lineage>
</organism>
<sequence length="53" mass="5722">MKKQVKKVILSALTLGLLAIPTLTLSNTASIAPNSTTHPIELHYPLPDIEITN</sequence>
<keyword evidence="1" id="KW-0732">Signal</keyword>
<protein>
    <submittedName>
        <fullName evidence="2">Uncharacterized protein</fullName>
    </submittedName>
</protein>
<evidence type="ECO:0000313" key="3">
    <source>
        <dbReference type="Proteomes" id="UP000595897"/>
    </source>
</evidence>
<keyword evidence="3" id="KW-1185">Reference proteome</keyword>
<dbReference type="Proteomes" id="UP000595897">
    <property type="component" value="Chromosome"/>
</dbReference>
<dbReference type="RefSeq" id="WP_271714150.1">
    <property type="nucleotide sequence ID" value="NZ_AP024169.1"/>
</dbReference>
<proteinExistence type="predicted"/>
<accession>A0A7R7EHG9</accession>